<comment type="caution">
    <text evidence="8">The sequence shown here is derived from an EMBL/GenBank/DDBJ whole genome shotgun (WGS) entry which is preliminary data.</text>
</comment>
<dbReference type="SUPFAM" id="SSF47413">
    <property type="entry name" value="lambda repressor-like DNA-binding domains"/>
    <property type="match status" value="1"/>
</dbReference>
<dbReference type="InterPro" id="IPR050807">
    <property type="entry name" value="TransReg_Diox_bact_type"/>
</dbReference>
<evidence type="ECO:0000256" key="6">
    <source>
        <dbReference type="SAM" id="Phobius"/>
    </source>
</evidence>
<gene>
    <name evidence="8" type="ORF">GJJ30_03150</name>
</gene>
<keyword evidence="9" id="KW-1185">Reference proteome</keyword>
<sequence>MNYAFINSFDPNLDTPMERKQAPILMANAATDQIGERVKKYRRLRNLSQEELAELSSLSVRTIQRLEKGESIGSPYTLRTLATSLQISPDELMAPLAASGPNLHPTTLKYLLILNWSALAGIVAPLANIILPAILLWRRRHDQTVQAHGRQMISFQILWTLVTLGMMLVIPLLLTGLSMLVGGPFPMFIPVYFICLIVNVFFLFRIALHLPGPSPFLNRLPKFL</sequence>
<keyword evidence="5 6" id="KW-0472">Membrane</keyword>
<protein>
    <submittedName>
        <fullName evidence="8">Helix-turn-helix domain-containing protein</fullName>
    </submittedName>
</protein>
<dbReference type="InterPro" id="IPR010982">
    <property type="entry name" value="Lambda_DNA-bd_dom_sf"/>
</dbReference>
<keyword evidence="3 6" id="KW-1133">Transmembrane helix</keyword>
<feature type="transmembrane region" description="Helical" evidence="6">
    <location>
        <begin position="187"/>
        <end position="208"/>
    </location>
</feature>
<dbReference type="EMBL" id="WJXZ01000001">
    <property type="protein sequence ID" value="MRS60275.1"/>
    <property type="molecule type" value="Genomic_DNA"/>
</dbReference>
<dbReference type="InterPro" id="IPR019109">
    <property type="entry name" value="MamF_MmsF"/>
</dbReference>
<evidence type="ECO:0000256" key="4">
    <source>
        <dbReference type="ARBA" id="ARBA00023125"/>
    </source>
</evidence>
<evidence type="ECO:0000313" key="9">
    <source>
        <dbReference type="Proteomes" id="UP000441754"/>
    </source>
</evidence>
<dbReference type="SMART" id="SM00530">
    <property type="entry name" value="HTH_XRE"/>
    <property type="match status" value="1"/>
</dbReference>
<keyword evidence="2 6" id="KW-0812">Transmembrane</keyword>
<evidence type="ECO:0000313" key="8">
    <source>
        <dbReference type="EMBL" id="MRS60275.1"/>
    </source>
</evidence>
<feature type="domain" description="HTH cro/C1-type" evidence="7">
    <location>
        <begin position="38"/>
        <end position="92"/>
    </location>
</feature>
<dbReference type="PROSITE" id="PS50943">
    <property type="entry name" value="HTH_CROC1"/>
    <property type="match status" value="1"/>
</dbReference>
<dbReference type="GO" id="GO:0003700">
    <property type="term" value="F:DNA-binding transcription factor activity"/>
    <property type="evidence" value="ECO:0007669"/>
    <property type="project" value="TreeGrafter"/>
</dbReference>
<evidence type="ECO:0000259" key="7">
    <source>
        <dbReference type="PROSITE" id="PS50943"/>
    </source>
</evidence>
<dbReference type="AlphaFoldDB" id="A0A7K0EEV0"/>
<name>A0A7K0EEV0_9BACT</name>
<evidence type="ECO:0000256" key="5">
    <source>
        <dbReference type="ARBA" id="ARBA00023136"/>
    </source>
</evidence>
<dbReference type="PANTHER" id="PTHR46797">
    <property type="entry name" value="HTH-TYPE TRANSCRIPTIONAL REGULATOR"/>
    <property type="match status" value="1"/>
</dbReference>
<accession>A0A7K0EEV0</accession>
<dbReference type="Pfam" id="PF01381">
    <property type="entry name" value="HTH_3"/>
    <property type="match status" value="1"/>
</dbReference>
<dbReference type="Proteomes" id="UP000441754">
    <property type="component" value="Unassembled WGS sequence"/>
</dbReference>
<feature type="transmembrane region" description="Helical" evidence="6">
    <location>
        <begin position="157"/>
        <end position="181"/>
    </location>
</feature>
<dbReference type="GO" id="GO:0005829">
    <property type="term" value="C:cytosol"/>
    <property type="evidence" value="ECO:0007669"/>
    <property type="project" value="TreeGrafter"/>
</dbReference>
<reference evidence="8 9" key="1">
    <citation type="journal article" date="2018" name="Antonie Van Leeuwenhoek">
        <title>Larkinella terrae sp. nov., isolated from soil on Jeju Island, South Korea.</title>
        <authorList>
            <person name="Ten L.N."/>
            <person name="Jeon J."/>
            <person name="Park S.J."/>
            <person name="Park S."/>
            <person name="Lee S.Y."/>
            <person name="Kim M.K."/>
            <person name="Jung H.Y."/>
        </authorList>
    </citation>
    <scope>NUCLEOTIDE SEQUENCE [LARGE SCALE GENOMIC DNA]</scope>
    <source>
        <strain evidence="8 9">KCTC 52001</strain>
    </source>
</reference>
<feature type="transmembrane region" description="Helical" evidence="6">
    <location>
        <begin position="113"/>
        <end position="137"/>
    </location>
</feature>
<comment type="subcellular location">
    <subcellularLocation>
        <location evidence="1">Membrane</location>
        <topology evidence="1">Multi-pass membrane protein</topology>
    </subcellularLocation>
</comment>
<dbReference type="InterPro" id="IPR001387">
    <property type="entry name" value="Cro/C1-type_HTH"/>
</dbReference>
<dbReference type="Pfam" id="PF09685">
    <property type="entry name" value="MamF_MmsF"/>
    <property type="match status" value="1"/>
</dbReference>
<dbReference type="OrthoDB" id="1357763at2"/>
<dbReference type="PANTHER" id="PTHR46797:SF1">
    <property type="entry name" value="METHYLPHOSPHONATE SYNTHASE"/>
    <property type="match status" value="1"/>
</dbReference>
<dbReference type="GO" id="GO:0003677">
    <property type="term" value="F:DNA binding"/>
    <property type="evidence" value="ECO:0007669"/>
    <property type="project" value="UniProtKB-KW"/>
</dbReference>
<dbReference type="CDD" id="cd00093">
    <property type="entry name" value="HTH_XRE"/>
    <property type="match status" value="1"/>
</dbReference>
<evidence type="ECO:0000256" key="3">
    <source>
        <dbReference type="ARBA" id="ARBA00022989"/>
    </source>
</evidence>
<keyword evidence="4" id="KW-0238">DNA-binding</keyword>
<evidence type="ECO:0000256" key="2">
    <source>
        <dbReference type="ARBA" id="ARBA00022692"/>
    </source>
</evidence>
<organism evidence="8 9">
    <name type="scientific">Larkinella terrae</name>
    <dbReference type="NCBI Taxonomy" id="2025311"/>
    <lineage>
        <taxon>Bacteria</taxon>
        <taxon>Pseudomonadati</taxon>
        <taxon>Bacteroidota</taxon>
        <taxon>Cytophagia</taxon>
        <taxon>Cytophagales</taxon>
        <taxon>Spirosomataceae</taxon>
        <taxon>Larkinella</taxon>
    </lineage>
</organism>
<dbReference type="Gene3D" id="1.10.260.40">
    <property type="entry name" value="lambda repressor-like DNA-binding domains"/>
    <property type="match status" value="1"/>
</dbReference>
<proteinExistence type="predicted"/>
<evidence type="ECO:0000256" key="1">
    <source>
        <dbReference type="ARBA" id="ARBA00004141"/>
    </source>
</evidence>